<evidence type="ECO:0000313" key="2">
    <source>
        <dbReference type="Proteomes" id="UP000031668"/>
    </source>
</evidence>
<proteinExistence type="predicted"/>
<sequence>MEIWVLLLSDAKFFKFKTSLNCRNLEVYSKNILTSLAICGDILKKIIFPNNQVCSLSYFCLDGLKANKSQSSKAIQTTFSPLKKSPAMRLKNAVYFIDSKIGRDGTVVEIDETKLIKNKHRRGHPVNRVYVPIDVKRTVEFSGGSVR</sequence>
<reference evidence="1 2" key="1">
    <citation type="journal article" date="2014" name="Genome Biol. Evol.">
        <title>The genome of the myxosporean Thelohanellus kitauei shows adaptations to nutrient acquisition within its fish host.</title>
        <authorList>
            <person name="Yang Y."/>
            <person name="Xiong J."/>
            <person name="Zhou Z."/>
            <person name="Huo F."/>
            <person name="Miao W."/>
            <person name="Ran C."/>
            <person name="Liu Y."/>
            <person name="Zhang J."/>
            <person name="Feng J."/>
            <person name="Wang M."/>
            <person name="Wang M."/>
            <person name="Wang L."/>
            <person name="Yao B."/>
        </authorList>
    </citation>
    <scope>NUCLEOTIDE SEQUENCE [LARGE SCALE GENOMIC DNA]</scope>
    <source>
        <strain evidence="1">Wuqing</strain>
    </source>
</reference>
<dbReference type="AlphaFoldDB" id="A0A0C2JHC7"/>
<evidence type="ECO:0000313" key="1">
    <source>
        <dbReference type="EMBL" id="KII68693.1"/>
    </source>
</evidence>
<dbReference type="Proteomes" id="UP000031668">
    <property type="component" value="Unassembled WGS sequence"/>
</dbReference>
<protein>
    <submittedName>
        <fullName evidence="1">Uncharacterized protein</fullName>
    </submittedName>
</protein>
<name>A0A0C2JHC7_THEKT</name>
<gene>
    <name evidence="1" type="ORF">RF11_16526</name>
</gene>
<comment type="caution">
    <text evidence="1">The sequence shown here is derived from an EMBL/GenBank/DDBJ whole genome shotgun (WGS) entry which is preliminary data.</text>
</comment>
<keyword evidence="2" id="KW-1185">Reference proteome</keyword>
<dbReference type="EMBL" id="JWZT01002728">
    <property type="protein sequence ID" value="KII68693.1"/>
    <property type="molecule type" value="Genomic_DNA"/>
</dbReference>
<organism evidence="1 2">
    <name type="scientific">Thelohanellus kitauei</name>
    <name type="common">Myxosporean</name>
    <dbReference type="NCBI Taxonomy" id="669202"/>
    <lineage>
        <taxon>Eukaryota</taxon>
        <taxon>Metazoa</taxon>
        <taxon>Cnidaria</taxon>
        <taxon>Myxozoa</taxon>
        <taxon>Myxosporea</taxon>
        <taxon>Bivalvulida</taxon>
        <taxon>Platysporina</taxon>
        <taxon>Myxobolidae</taxon>
        <taxon>Thelohanellus</taxon>
    </lineage>
</organism>
<accession>A0A0C2JHC7</accession>